<evidence type="ECO:0008006" key="4">
    <source>
        <dbReference type="Google" id="ProtNLM"/>
    </source>
</evidence>
<name>A0ABU3UBJ3_9ACTN</name>
<reference evidence="2 3" key="1">
    <citation type="submission" date="2023-02" db="EMBL/GenBank/DDBJ databases">
        <authorList>
            <person name="Maleckis M."/>
        </authorList>
    </citation>
    <scope>NUCLEOTIDE SEQUENCE [LARGE SCALE GENOMIC DNA]</scope>
    <source>
        <strain evidence="2 3">P8-A2</strain>
    </source>
</reference>
<sequence>MTDGTFIPTQRRAGAANRPNYSGKHHRHCLHVLALTIERSRMICISVTAPPLTSYFKMVHAHRSANTS</sequence>
<evidence type="ECO:0000313" key="3">
    <source>
        <dbReference type="Proteomes" id="UP001257627"/>
    </source>
</evidence>
<protein>
    <recommendedName>
        <fullName evidence="4">Transposase DDE domain-containing protein</fullName>
    </recommendedName>
</protein>
<keyword evidence="3" id="KW-1185">Reference proteome</keyword>
<comment type="caution">
    <text evidence="2">The sequence shown here is derived from an EMBL/GenBank/DDBJ whole genome shotgun (WGS) entry which is preliminary data.</text>
</comment>
<organism evidence="2 3">
    <name type="scientific">Streptomyces mirabilis</name>
    <dbReference type="NCBI Taxonomy" id="68239"/>
    <lineage>
        <taxon>Bacteria</taxon>
        <taxon>Bacillati</taxon>
        <taxon>Actinomycetota</taxon>
        <taxon>Actinomycetes</taxon>
        <taxon>Kitasatosporales</taxon>
        <taxon>Streptomycetaceae</taxon>
        <taxon>Streptomyces</taxon>
    </lineage>
</organism>
<accession>A0ABU3UBJ3</accession>
<dbReference type="RefSeq" id="WP_205521866.1">
    <property type="nucleotide sequence ID" value="NZ_CP107955.1"/>
</dbReference>
<evidence type="ECO:0000256" key="1">
    <source>
        <dbReference type="SAM" id="MobiDB-lite"/>
    </source>
</evidence>
<dbReference type="Proteomes" id="UP001257627">
    <property type="component" value="Unassembled WGS sequence"/>
</dbReference>
<gene>
    <name evidence="2" type="ORF">PU648_02050</name>
</gene>
<proteinExistence type="predicted"/>
<evidence type="ECO:0000313" key="2">
    <source>
        <dbReference type="EMBL" id="MDU8991208.1"/>
    </source>
</evidence>
<feature type="region of interest" description="Disordered" evidence="1">
    <location>
        <begin position="1"/>
        <end position="23"/>
    </location>
</feature>
<dbReference type="EMBL" id="JARAKF010000001">
    <property type="protein sequence ID" value="MDU8991208.1"/>
    <property type="molecule type" value="Genomic_DNA"/>
</dbReference>